<name>A0AAW2Y294_9LAMI</name>
<evidence type="ECO:0000256" key="1">
    <source>
        <dbReference type="ARBA" id="ARBA00009861"/>
    </source>
</evidence>
<dbReference type="GO" id="GO:0016746">
    <property type="term" value="F:acyltransferase activity"/>
    <property type="evidence" value="ECO:0007669"/>
    <property type="project" value="UniProtKB-KW"/>
</dbReference>
<dbReference type="AlphaFoldDB" id="A0AAW2Y294"/>
<dbReference type="PANTHER" id="PTHR31147:SF1">
    <property type="entry name" value="ACYL TRANSFERASE 4"/>
    <property type="match status" value="1"/>
</dbReference>
<evidence type="ECO:0000256" key="3">
    <source>
        <dbReference type="ARBA" id="ARBA00023315"/>
    </source>
</evidence>
<dbReference type="InterPro" id="IPR050898">
    <property type="entry name" value="Plant_acyltransferase"/>
</dbReference>
<sequence>MGKEVDEVASFQVTQFRCNGFVIGLTFCHSICDGLGAAQFLNAVGEFARGAEQLSITPVWCRDFLPSPPPPPHPNPNPAAAPPAIPIPDYQLEHATIDIGVDKIKEVKQEYKEWSGGSSCSTFEMVAAVLWRQRTCAIEVEDEREVRLVFFANCRQLVVEPALLKGFYGNCFFPVSVTMESGRLRSSKTVFQVVKLIQEAKAGLPNQFAEWINNNKEGKGKGPEGDPFMPPLEYSTLFISEWGRLGFNEVDYGWGRAAHVVPIQGSTLIPVAIISSPPPSSPKTGVRVMTWCVQHQHLQPLLQHINHYII</sequence>
<dbReference type="EMBL" id="JACGWN010000002">
    <property type="protein sequence ID" value="KAL0459832.1"/>
    <property type="molecule type" value="Genomic_DNA"/>
</dbReference>
<comment type="caution">
    <text evidence="4">The sequence shown here is derived from an EMBL/GenBank/DDBJ whole genome shotgun (WGS) entry which is preliminary data.</text>
</comment>
<proteinExistence type="inferred from homology"/>
<reference evidence="4" key="2">
    <citation type="journal article" date="2024" name="Plant">
        <title>Genomic evolution and insights into agronomic trait innovations of Sesamum species.</title>
        <authorList>
            <person name="Miao H."/>
            <person name="Wang L."/>
            <person name="Qu L."/>
            <person name="Liu H."/>
            <person name="Sun Y."/>
            <person name="Le M."/>
            <person name="Wang Q."/>
            <person name="Wei S."/>
            <person name="Zheng Y."/>
            <person name="Lin W."/>
            <person name="Duan Y."/>
            <person name="Cao H."/>
            <person name="Xiong S."/>
            <person name="Wang X."/>
            <person name="Wei L."/>
            <person name="Li C."/>
            <person name="Ma Q."/>
            <person name="Ju M."/>
            <person name="Zhao R."/>
            <person name="Li G."/>
            <person name="Mu C."/>
            <person name="Tian Q."/>
            <person name="Mei H."/>
            <person name="Zhang T."/>
            <person name="Gao T."/>
            <person name="Zhang H."/>
        </authorList>
    </citation>
    <scope>NUCLEOTIDE SEQUENCE</scope>
    <source>
        <strain evidence="4">KEN1</strain>
    </source>
</reference>
<organism evidence="4">
    <name type="scientific">Sesamum latifolium</name>
    <dbReference type="NCBI Taxonomy" id="2727402"/>
    <lineage>
        <taxon>Eukaryota</taxon>
        <taxon>Viridiplantae</taxon>
        <taxon>Streptophyta</taxon>
        <taxon>Embryophyta</taxon>
        <taxon>Tracheophyta</taxon>
        <taxon>Spermatophyta</taxon>
        <taxon>Magnoliopsida</taxon>
        <taxon>eudicotyledons</taxon>
        <taxon>Gunneridae</taxon>
        <taxon>Pentapetalae</taxon>
        <taxon>asterids</taxon>
        <taxon>lamiids</taxon>
        <taxon>Lamiales</taxon>
        <taxon>Pedaliaceae</taxon>
        <taxon>Sesamum</taxon>
    </lineage>
</organism>
<keyword evidence="2 4" id="KW-0808">Transferase</keyword>
<comment type="similarity">
    <text evidence="1">Belongs to the plant acyltransferase family.</text>
</comment>
<dbReference type="Pfam" id="PF02458">
    <property type="entry name" value="Transferase"/>
    <property type="match status" value="1"/>
</dbReference>
<reference evidence="4" key="1">
    <citation type="submission" date="2020-06" db="EMBL/GenBank/DDBJ databases">
        <authorList>
            <person name="Li T."/>
            <person name="Hu X."/>
            <person name="Zhang T."/>
            <person name="Song X."/>
            <person name="Zhang H."/>
            <person name="Dai N."/>
            <person name="Sheng W."/>
            <person name="Hou X."/>
            <person name="Wei L."/>
        </authorList>
    </citation>
    <scope>NUCLEOTIDE SEQUENCE</scope>
    <source>
        <strain evidence="4">KEN1</strain>
        <tissue evidence="4">Leaf</tissue>
    </source>
</reference>
<evidence type="ECO:0000256" key="2">
    <source>
        <dbReference type="ARBA" id="ARBA00022679"/>
    </source>
</evidence>
<dbReference type="PANTHER" id="PTHR31147">
    <property type="entry name" value="ACYL TRANSFERASE 4"/>
    <property type="match status" value="1"/>
</dbReference>
<gene>
    <name evidence="4" type="ORF">Slati_0610400</name>
</gene>
<dbReference type="InterPro" id="IPR023213">
    <property type="entry name" value="CAT-like_dom_sf"/>
</dbReference>
<protein>
    <submittedName>
        <fullName evidence="4">Acyl transferase 4</fullName>
    </submittedName>
</protein>
<evidence type="ECO:0000313" key="4">
    <source>
        <dbReference type="EMBL" id="KAL0459832.1"/>
    </source>
</evidence>
<keyword evidence="3" id="KW-0012">Acyltransferase</keyword>
<accession>A0AAW2Y294</accession>
<dbReference type="Gene3D" id="3.30.559.10">
    <property type="entry name" value="Chloramphenicol acetyltransferase-like domain"/>
    <property type="match status" value="2"/>
</dbReference>